<dbReference type="PANTHER" id="PTHR34135:SF2">
    <property type="entry name" value="LYSOZYME"/>
    <property type="match status" value="1"/>
</dbReference>
<proteinExistence type="inferred from homology"/>
<dbReference type="SUPFAM" id="SSF51445">
    <property type="entry name" value="(Trans)glycosidases"/>
    <property type="match status" value="1"/>
</dbReference>
<evidence type="ECO:0000256" key="1">
    <source>
        <dbReference type="ARBA" id="ARBA00010646"/>
    </source>
</evidence>
<feature type="compositionally biased region" description="Basic and acidic residues" evidence="2">
    <location>
        <begin position="61"/>
        <end position="73"/>
    </location>
</feature>
<dbReference type="PANTHER" id="PTHR34135">
    <property type="entry name" value="LYSOZYME"/>
    <property type="match status" value="1"/>
</dbReference>
<name>A0ABT2M256_9FIRM</name>
<organism evidence="4 5">
    <name type="scientific">Eubacterium album</name>
    <dbReference type="NCBI Taxonomy" id="2978477"/>
    <lineage>
        <taxon>Bacteria</taxon>
        <taxon>Bacillati</taxon>
        <taxon>Bacillota</taxon>
        <taxon>Clostridia</taxon>
        <taxon>Eubacteriales</taxon>
        <taxon>Eubacteriaceae</taxon>
        <taxon>Eubacterium</taxon>
    </lineage>
</organism>
<dbReference type="RefSeq" id="WP_260978943.1">
    <property type="nucleotide sequence ID" value="NZ_JAODBU010000011.1"/>
</dbReference>
<dbReference type="PROSITE" id="PS51904">
    <property type="entry name" value="GLYCOSYL_HYDROL_F25_2"/>
    <property type="match status" value="1"/>
</dbReference>
<dbReference type="GO" id="GO:0016787">
    <property type="term" value="F:hydrolase activity"/>
    <property type="evidence" value="ECO:0007669"/>
    <property type="project" value="UniProtKB-KW"/>
</dbReference>
<keyword evidence="4" id="KW-0378">Hydrolase</keyword>
<keyword evidence="3" id="KW-0732">Signal</keyword>
<dbReference type="InterPro" id="IPR017853">
    <property type="entry name" value="GH"/>
</dbReference>
<dbReference type="Gene3D" id="3.20.20.80">
    <property type="entry name" value="Glycosidases"/>
    <property type="match status" value="1"/>
</dbReference>
<feature type="signal peptide" evidence="3">
    <location>
        <begin position="1"/>
        <end position="31"/>
    </location>
</feature>
<dbReference type="SUPFAM" id="SSF49373">
    <property type="entry name" value="Invasin/intimin cell-adhesion fragments"/>
    <property type="match status" value="1"/>
</dbReference>
<dbReference type="InterPro" id="IPR002053">
    <property type="entry name" value="Glyco_hydro_25"/>
</dbReference>
<protein>
    <submittedName>
        <fullName evidence="4">Glycoside hydrolase family 25 protein</fullName>
    </submittedName>
</protein>
<keyword evidence="5" id="KW-1185">Reference proteome</keyword>
<accession>A0ABT2M256</accession>
<gene>
    <name evidence="4" type="ORF">N5B56_10975</name>
</gene>
<feature type="chain" id="PRO_5046781518" evidence="3">
    <location>
        <begin position="32"/>
        <end position="470"/>
    </location>
</feature>
<dbReference type="Proteomes" id="UP001431199">
    <property type="component" value="Unassembled WGS sequence"/>
</dbReference>
<dbReference type="EMBL" id="JAODBU010000011">
    <property type="protein sequence ID" value="MCT7399600.1"/>
    <property type="molecule type" value="Genomic_DNA"/>
</dbReference>
<feature type="compositionally biased region" description="Low complexity" evidence="2">
    <location>
        <begin position="74"/>
        <end position="127"/>
    </location>
</feature>
<comment type="similarity">
    <text evidence="1">Belongs to the glycosyl hydrolase 25 family.</text>
</comment>
<evidence type="ECO:0000256" key="2">
    <source>
        <dbReference type="SAM" id="MobiDB-lite"/>
    </source>
</evidence>
<dbReference type="Gene3D" id="2.60.40.1080">
    <property type="match status" value="1"/>
</dbReference>
<evidence type="ECO:0000313" key="5">
    <source>
        <dbReference type="Proteomes" id="UP001431199"/>
    </source>
</evidence>
<evidence type="ECO:0000256" key="3">
    <source>
        <dbReference type="SAM" id="SignalP"/>
    </source>
</evidence>
<reference evidence="4" key="1">
    <citation type="submission" date="2022-09" db="EMBL/GenBank/DDBJ databases">
        <title>Eubacterium sp. LFL-14 isolated from human feces.</title>
        <authorList>
            <person name="Liu F."/>
        </authorList>
    </citation>
    <scope>NUCLEOTIDE SEQUENCE</scope>
    <source>
        <strain evidence="4">LFL-14</strain>
    </source>
</reference>
<comment type="caution">
    <text evidence="4">The sequence shown here is derived from an EMBL/GenBank/DDBJ whole genome shotgun (WGS) entry which is preliminary data.</text>
</comment>
<evidence type="ECO:0000313" key="4">
    <source>
        <dbReference type="EMBL" id="MCT7399600.1"/>
    </source>
</evidence>
<dbReference type="InterPro" id="IPR008964">
    <property type="entry name" value="Invasin/intimin_cell_adhesion"/>
</dbReference>
<sequence>MKSEAKKKVAVFLVAALIATTVPFNFTSVKAQAKTNQNNKYSVRVNAEEEPVTVDGSQQETTKESQETTEPSKETSTIETSTTETSTVQESSTTDITTTQPVTETTTQASTVETTTQVPTTEAPTTSKKTAWGESNGKFYNDKLKQITGAVAKGLDVSHHQGKIDWEKVSKSDVDFVIIRCGYGNNLTSQDDKYFAQNVAGCEKYNIPYGIYIYSYALSKSDAKSEANHVLRLIKSTGAKPTYPIYIDYEDSSQNGLTPKQLGNFATAFFNKTIAAGYKAGVYANLNWWTNKLTDSRFNQWTKWVAQYNSACSYTKPYQIWQSTSTGKVPGVNGNADLNFLMQFDCIEDGHIYSQWVTTKSATIFAKGTKVRICSVCGKLQTKETKKLKPTGKLNTTKVTLRFRRKYNRIRVSNLSAGDKVKSYKSSNKKIATVNKKGVIKAKKKKGKATITVNLKSGKKLKVKVTVRRK</sequence>
<feature type="region of interest" description="Disordered" evidence="2">
    <location>
        <begin position="35"/>
        <end position="134"/>
    </location>
</feature>
<dbReference type="Pfam" id="PF01183">
    <property type="entry name" value="Glyco_hydro_25"/>
    <property type="match status" value="1"/>
</dbReference>
<dbReference type="CDD" id="cd06414">
    <property type="entry name" value="GH25_LytC-like"/>
    <property type="match status" value="1"/>
</dbReference>